<feature type="compositionally biased region" description="Polar residues" evidence="1">
    <location>
        <begin position="169"/>
        <end position="178"/>
    </location>
</feature>
<feature type="region of interest" description="Disordered" evidence="1">
    <location>
        <begin position="156"/>
        <end position="178"/>
    </location>
</feature>
<accession>A0A7S1Z4D1</accession>
<proteinExistence type="predicted"/>
<protein>
    <submittedName>
        <fullName evidence="2">Uncharacterized protein</fullName>
    </submittedName>
</protein>
<reference evidence="2" key="1">
    <citation type="submission" date="2021-01" db="EMBL/GenBank/DDBJ databases">
        <authorList>
            <person name="Corre E."/>
            <person name="Pelletier E."/>
            <person name="Niang G."/>
            <person name="Scheremetjew M."/>
            <person name="Finn R."/>
            <person name="Kale V."/>
            <person name="Holt S."/>
            <person name="Cochrane G."/>
            <person name="Meng A."/>
            <person name="Brown T."/>
            <person name="Cohen L."/>
        </authorList>
    </citation>
    <scope>NUCLEOTIDE SEQUENCE</scope>
    <source>
        <strain evidence="2">Grunow 1884</strain>
    </source>
</reference>
<sequence length="232" mass="26461">MADEGSDKPKRRHRGRKPPTKAGRKNVRISPPPKELIEWLDRCLTALGHPDPTSLSACLVPDKKGDKELQLLVIWLEDRCVRQWDETDRVGLRKRFWATMPRYLDCLECPSEYFQGRWGDDQRQRIAVINWLVSCAISEVYGDSKDELNGTFQAKESEKDGTIEEVPPTTESGTASLDTASFPLGFTTNDEDVDHIVTALRMHYLLELRAEQDQVNECIAKMQNVTVSNESR</sequence>
<gene>
    <name evidence="2" type="ORF">OSIN01602_LOCUS4639</name>
</gene>
<evidence type="ECO:0000313" key="2">
    <source>
        <dbReference type="EMBL" id="CAD9328297.1"/>
    </source>
</evidence>
<organism evidence="2">
    <name type="scientific">Trieres chinensis</name>
    <name type="common">Marine centric diatom</name>
    <name type="synonym">Odontella sinensis</name>
    <dbReference type="NCBI Taxonomy" id="1514140"/>
    <lineage>
        <taxon>Eukaryota</taxon>
        <taxon>Sar</taxon>
        <taxon>Stramenopiles</taxon>
        <taxon>Ochrophyta</taxon>
        <taxon>Bacillariophyta</taxon>
        <taxon>Mediophyceae</taxon>
        <taxon>Biddulphiophycidae</taxon>
        <taxon>Eupodiscales</taxon>
        <taxon>Parodontellaceae</taxon>
        <taxon>Trieres</taxon>
    </lineage>
</organism>
<evidence type="ECO:0000256" key="1">
    <source>
        <dbReference type="SAM" id="MobiDB-lite"/>
    </source>
</evidence>
<dbReference type="PANTHER" id="PTHR15924">
    <property type="entry name" value="CLE"/>
    <property type="match status" value="1"/>
</dbReference>
<dbReference type="InterPro" id="IPR019265">
    <property type="entry name" value="RTRAF"/>
</dbReference>
<dbReference type="EMBL" id="HBGO01008173">
    <property type="protein sequence ID" value="CAD9328297.1"/>
    <property type="molecule type" value="Transcribed_RNA"/>
</dbReference>
<dbReference type="Pfam" id="PF10036">
    <property type="entry name" value="RLL"/>
    <property type="match status" value="2"/>
</dbReference>
<name>A0A7S1Z4D1_TRICV</name>
<dbReference type="AlphaFoldDB" id="A0A7S1Z4D1"/>
<feature type="region of interest" description="Disordered" evidence="1">
    <location>
        <begin position="1"/>
        <end position="28"/>
    </location>
</feature>
<feature type="compositionally biased region" description="Basic residues" evidence="1">
    <location>
        <begin position="9"/>
        <end position="27"/>
    </location>
</feature>